<feature type="domain" description="Asparagine synthetase" evidence="1">
    <location>
        <begin position="277"/>
        <end position="555"/>
    </location>
</feature>
<dbReference type="EMBL" id="WXEW01000002">
    <property type="protein sequence ID" value="NAS21506.1"/>
    <property type="molecule type" value="Genomic_DNA"/>
</dbReference>
<comment type="caution">
    <text evidence="2">The sequence shown here is derived from an EMBL/GenBank/DDBJ whole genome shotgun (WGS) entry which is preliminary data.</text>
</comment>
<evidence type="ECO:0000313" key="3">
    <source>
        <dbReference type="Proteomes" id="UP000479526"/>
    </source>
</evidence>
<feature type="domain" description="Asparagine synthetase" evidence="1">
    <location>
        <begin position="136"/>
        <end position="198"/>
    </location>
</feature>
<dbReference type="Pfam" id="PF00733">
    <property type="entry name" value="Asn_synthase"/>
    <property type="match status" value="2"/>
</dbReference>
<name>A0A7C9J164_9ACTN</name>
<evidence type="ECO:0000259" key="1">
    <source>
        <dbReference type="Pfam" id="PF00733"/>
    </source>
</evidence>
<protein>
    <recommendedName>
        <fullName evidence="1">Asparagine synthetase domain-containing protein</fullName>
    </recommendedName>
</protein>
<dbReference type="Proteomes" id="UP000479526">
    <property type="component" value="Unassembled WGS sequence"/>
</dbReference>
<organism evidence="2 3">
    <name type="scientific">Herbidospora solisilvae</name>
    <dbReference type="NCBI Taxonomy" id="2696284"/>
    <lineage>
        <taxon>Bacteria</taxon>
        <taxon>Bacillati</taxon>
        <taxon>Actinomycetota</taxon>
        <taxon>Actinomycetes</taxon>
        <taxon>Streptosporangiales</taxon>
        <taxon>Streptosporangiaceae</taxon>
        <taxon>Herbidospora</taxon>
    </lineage>
</organism>
<accession>A0A7C9J164</accession>
<dbReference type="GO" id="GO:0006529">
    <property type="term" value="P:asparagine biosynthetic process"/>
    <property type="evidence" value="ECO:0007669"/>
    <property type="project" value="InterPro"/>
</dbReference>
<dbReference type="RefSeq" id="WP_161478956.1">
    <property type="nucleotide sequence ID" value="NZ_WXEW01000002.1"/>
</dbReference>
<dbReference type="GO" id="GO:0004066">
    <property type="term" value="F:asparagine synthase (glutamine-hydrolyzing) activity"/>
    <property type="evidence" value="ECO:0007669"/>
    <property type="project" value="InterPro"/>
</dbReference>
<dbReference type="SUPFAM" id="SSF52402">
    <property type="entry name" value="Adenine nucleotide alpha hydrolases-like"/>
    <property type="match status" value="1"/>
</dbReference>
<dbReference type="InterPro" id="IPR014729">
    <property type="entry name" value="Rossmann-like_a/b/a_fold"/>
</dbReference>
<evidence type="ECO:0000313" key="2">
    <source>
        <dbReference type="EMBL" id="NAS21506.1"/>
    </source>
</evidence>
<dbReference type="InterPro" id="IPR001962">
    <property type="entry name" value="Asn_synthase"/>
</dbReference>
<keyword evidence="3" id="KW-1185">Reference proteome</keyword>
<sequence length="556" mass="58825">MRIYGTPPSGLVRAVDRGDRRVVFLGHVLATERELRTAPIRELPGAYSCGIVTADEVELHTDRAGQFPFHISVRGHETLIAHHATLLAALHSRTPDPLSAAIQITCPNVLALTMGRSFFTDVGRYENVHHGPVLPLREALTEAVSRRGPGVSADFSGGIDSTSLAFLAAADGPVDAVVYHHEQLPAADLDAARRAAALSDRIRLSVVTGDRETLPYQGIDEAPAVPGLDLPAPGLRAHRSAAGLHANVPGGLAVPGLDWPAPGLLACRRAALRLDWARRSGGPVHLTGEGADALFQPPPSYLATLVRHGDLRRWAGHSARLSRLRQASALDLALRAARLAATSHGRALRVLARSLTRPPATTPPRPADAVAWWNVPGETAGWLTPRIRRELADLAADPATVRGLPPGLTPARHATLASLRSAAAAQRFLRTLGDHLGVRVHAPYLDDAVVGAVLDAPAPTPDPSRAKPQLADALTGLVPEPVLTRRTKGAYQAEEYAGARAARRRIAALLADSRLADLGVVDPAAVSDTLTRLNAGAPVPLSALGRLVALEVWLRG</sequence>
<reference evidence="2 3" key="1">
    <citation type="submission" date="2020-01" db="EMBL/GenBank/DDBJ databases">
        <title>Herbidospora sp. NEAU-GS84 nov., a novel actinomycete isolated from soil.</title>
        <authorList>
            <person name="Han L."/>
        </authorList>
    </citation>
    <scope>NUCLEOTIDE SEQUENCE [LARGE SCALE GENOMIC DNA]</scope>
    <source>
        <strain evidence="2 3">NEAU-GS84</strain>
    </source>
</reference>
<proteinExistence type="predicted"/>
<dbReference type="AlphaFoldDB" id="A0A7C9J164"/>
<dbReference type="Gene3D" id="3.40.50.620">
    <property type="entry name" value="HUPs"/>
    <property type="match status" value="1"/>
</dbReference>
<gene>
    <name evidence="2" type="ORF">GT755_07375</name>
</gene>